<name>A0AB73IP08_9BURK</name>
<sequence>MSLSTTASSAFRSVYDLAFQVSPIILNGGIVASTLGGMMPIIGLTGQLASFAGATLTSGSISADNFFARFVPVPGGTVISNAVATFPFANQSVAANAIIEQPLAVSLLMIAPVKEDGGYLSKLATFTALRTSLRAHNAAGGTYHIATPSFIYQNCVMTGMQDVTSGEGKQQQIMWQLDFIKPLISETDALTAQNALMSKVTGGQPITPSGLAGTSIWSSAATAVGSAAQGAVQGINGIAGAVNTFLSQ</sequence>
<accession>A0AB73IP08</accession>
<evidence type="ECO:0000313" key="2">
    <source>
        <dbReference type="Proteomes" id="UP001229486"/>
    </source>
</evidence>
<protein>
    <submittedName>
        <fullName evidence="1">Uncharacterized protein</fullName>
    </submittedName>
</protein>
<proteinExistence type="predicted"/>
<dbReference type="AlphaFoldDB" id="A0AB73IP08"/>
<dbReference type="EMBL" id="JAURTK010000027">
    <property type="protein sequence ID" value="MDP9651709.1"/>
    <property type="molecule type" value="Genomic_DNA"/>
</dbReference>
<reference evidence="1" key="1">
    <citation type="submission" date="2023-07" db="EMBL/GenBank/DDBJ databases">
        <title>Sorghum-associated microbial communities from plants grown in Nebraska, USA.</title>
        <authorList>
            <person name="Schachtman D."/>
        </authorList>
    </citation>
    <scope>NUCLEOTIDE SEQUENCE</scope>
    <source>
        <strain evidence="1">DS1061</strain>
    </source>
</reference>
<comment type="caution">
    <text evidence="1">The sequence shown here is derived from an EMBL/GenBank/DDBJ whole genome shotgun (WGS) entry which is preliminary data.</text>
</comment>
<evidence type="ECO:0000313" key="1">
    <source>
        <dbReference type="EMBL" id="MDP9651709.1"/>
    </source>
</evidence>
<organism evidence="1 2">
    <name type="scientific">Paraburkholderia caledonica</name>
    <dbReference type="NCBI Taxonomy" id="134536"/>
    <lineage>
        <taxon>Bacteria</taxon>
        <taxon>Pseudomonadati</taxon>
        <taxon>Pseudomonadota</taxon>
        <taxon>Betaproteobacteria</taxon>
        <taxon>Burkholderiales</taxon>
        <taxon>Burkholderiaceae</taxon>
        <taxon>Paraburkholderia</taxon>
    </lineage>
</organism>
<gene>
    <name evidence="1" type="ORF">J2793_007184</name>
</gene>
<dbReference type="Proteomes" id="UP001229486">
    <property type="component" value="Unassembled WGS sequence"/>
</dbReference>
<dbReference type="RefSeq" id="WP_392396259.1">
    <property type="nucleotide sequence ID" value="NZ_JAURTK010000027.1"/>
</dbReference>